<dbReference type="Pfam" id="PF13661">
    <property type="entry name" value="2OG-FeII_Oxy_4"/>
    <property type="match status" value="1"/>
</dbReference>
<dbReference type="EMBL" id="JWZX01002680">
    <property type="protein sequence ID" value="KOO27702.1"/>
    <property type="molecule type" value="Genomic_DNA"/>
</dbReference>
<evidence type="ECO:0000256" key="2">
    <source>
        <dbReference type="ARBA" id="ARBA00022964"/>
    </source>
</evidence>
<dbReference type="Gene3D" id="2.60.120.620">
    <property type="entry name" value="q2cbj1_9rhob like domain"/>
    <property type="match status" value="1"/>
</dbReference>
<evidence type="ECO:0000256" key="3">
    <source>
        <dbReference type="ARBA" id="ARBA00023002"/>
    </source>
</evidence>
<comment type="caution">
    <text evidence="5">The sequence shown here is derived from an EMBL/GenBank/DDBJ whole genome shotgun (WGS) entry which is preliminary data.</text>
</comment>
<dbReference type="PANTHER" id="PTHR12117">
    <property type="entry name" value="HISTONE ACETYLTRANSFERASE COMPLEX"/>
    <property type="match status" value="1"/>
</dbReference>
<sequence>MGKRVALPQRSDHGGNKKLRSVWTRAERREEVTRMYQAGSFAYSKWELTASHALYHAVGDMMNTHSVRVAVARAMWPEHASADTAADHLRNISDYFITAFDDGDFLSTHNDGSSGSLAWVLHLSRDWNPTSGGELRFNAGAPNSPQSRGTIDFSPGFNKMLLFLTRPGNTPHEVLPVKLASTDAEPRFGLTGWYMTSGDAFQGGTAAEFAQMKAGESKVSLRGDDLCV</sequence>
<protein>
    <submittedName>
        <fullName evidence="5">Sm-20-related protein</fullName>
    </submittedName>
</protein>
<gene>
    <name evidence="5" type="ORF">Ctob_013756</name>
</gene>
<evidence type="ECO:0000313" key="6">
    <source>
        <dbReference type="Proteomes" id="UP000037460"/>
    </source>
</evidence>
<dbReference type="InterPro" id="IPR039558">
    <property type="entry name" value="TPA1/OFD1_N"/>
</dbReference>
<feature type="domain" description="Prolyl 4-hydroxylase alpha subunit" evidence="4">
    <location>
        <begin position="2"/>
        <end position="195"/>
    </location>
</feature>
<dbReference type="GO" id="GO:0031418">
    <property type="term" value="F:L-ascorbic acid binding"/>
    <property type="evidence" value="ECO:0007669"/>
    <property type="project" value="InterPro"/>
</dbReference>
<evidence type="ECO:0000313" key="5">
    <source>
        <dbReference type="EMBL" id="KOO27702.1"/>
    </source>
</evidence>
<keyword evidence="6" id="KW-1185">Reference proteome</keyword>
<dbReference type="GO" id="GO:0016705">
    <property type="term" value="F:oxidoreductase activity, acting on paired donors, with incorporation or reduction of molecular oxygen"/>
    <property type="evidence" value="ECO:0007669"/>
    <property type="project" value="InterPro"/>
</dbReference>
<dbReference type="SMART" id="SM00702">
    <property type="entry name" value="P4Hc"/>
    <property type="match status" value="1"/>
</dbReference>
<dbReference type="Proteomes" id="UP000037460">
    <property type="component" value="Unassembled WGS sequence"/>
</dbReference>
<dbReference type="GO" id="GO:0051213">
    <property type="term" value="F:dioxygenase activity"/>
    <property type="evidence" value="ECO:0007669"/>
    <property type="project" value="UniProtKB-KW"/>
</dbReference>
<accession>A0A0M0JMZ9</accession>
<proteinExistence type="predicted"/>
<keyword evidence="3" id="KW-0560">Oxidoreductase</keyword>
<dbReference type="GO" id="GO:0005506">
    <property type="term" value="F:iron ion binding"/>
    <property type="evidence" value="ECO:0007669"/>
    <property type="project" value="InterPro"/>
</dbReference>
<evidence type="ECO:0000259" key="4">
    <source>
        <dbReference type="SMART" id="SM00702"/>
    </source>
</evidence>
<reference evidence="6" key="1">
    <citation type="journal article" date="2015" name="PLoS Genet.">
        <title>Genome Sequence and Transcriptome Analyses of Chrysochromulina tobin: Metabolic Tools for Enhanced Algal Fitness in the Prominent Order Prymnesiales (Haptophyceae).</title>
        <authorList>
            <person name="Hovde B.T."/>
            <person name="Deodato C.R."/>
            <person name="Hunsperger H.M."/>
            <person name="Ryken S.A."/>
            <person name="Yost W."/>
            <person name="Jha R.K."/>
            <person name="Patterson J."/>
            <person name="Monnat R.J. Jr."/>
            <person name="Barlow S.B."/>
            <person name="Starkenburg S.R."/>
            <person name="Cattolico R.A."/>
        </authorList>
    </citation>
    <scope>NUCLEOTIDE SEQUENCE</scope>
    <source>
        <strain evidence="6">CCMP291</strain>
    </source>
</reference>
<name>A0A0M0JMZ9_9EUKA</name>
<organism evidence="5 6">
    <name type="scientific">Chrysochromulina tobinii</name>
    <dbReference type="NCBI Taxonomy" id="1460289"/>
    <lineage>
        <taxon>Eukaryota</taxon>
        <taxon>Haptista</taxon>
        <taxon>Haptophyta</taxon>
        <taxon>Prymnesiophyceae</taxon>
        <taxon>Prymnesiales</taxon>
        <taxon>Chrysochromulinaceae</taxon>
        <taxon>Chrysochromulina</taxon>
    </lineage>
</organism>
<comment type="cofactor">
    <cofactor evidence="1">
        <name>L-ascorbate</name>
        <dbReference type="ChEBI" id="CHEBI:38290"/>
    </cofactor>
</comment>
<dbReference type="AlphaFoldDB" id="A0A0M0JMZ9"/>
<dbReference type="InterPro" id="IPR051842">
    <property type="entry name" value="uS12_prolyl_hydroxylase"/>
</dbReference>
<evidence type="ECO:0000256" key="1">
    <source>
        <dbReference type="ARBA" id="ARBA00001961"/>
    </source>
</evidence>
<keyword evidence="2" id="KW-0223">Dioxygenase</keyword>
<dbReference type="OrthoDB" id="6422766at2759"/>
<dbReference type="PANTHER" id="PTHR12117:SF0">
    <property type="entry name" value="PROLYL 3-HYDROXYLASE OGFOD1"/>
    <property type="match status" value="1"/>
</dbReference>
<dbReference type="InterPro" id="IPR006620">
    <property type="entry name" value="Pro_4_hyd_alph"/>
</dbReference>